<dbReference type="InterPro" id="IPR052752">
    <property type="entry name" value="NACHT-WD_repeat"/>
</dbReference>
<dbReference type="InterPro" id="IPR057588">
    <property type="entry name" value="NWD1/2-like_WH"/>
</dbReference>
<organism evidence="5">
    <name type="scientific">Timema monikensis</name>
    <dbReference type="NCBI Taxonomy" id="170555"/>
    <lineage>
        <taxon>Eukaryota</taxon>
        <taxon>Metazoa</taxon>
        <taxon>Ecdysozoa</taxon>
        <taxon>Arthropoda</taxon>
        <taxon>Hexapoda</taxon>
        <taxon>Insecta</taxon>
        <taxon>Pterygota</taxon>
        <taxon>Neoptera</taxon>
        <taxon>Polyneoptera</taxon>
        <taxon>Phasmatodea</taxon>
        <taxon>Timematodea</taxon>
        <taxon>Timematoidea</taxon>
        <taxon>Timematidae</taxon>
        <taxon>Timema</taxon>
    </lineage>
</organism>
<sequence length="1224" mass="140329">MDDRTIDLIFAGSLESLPPVSSKIVRIFTSSTFTDTTMERNTLMAQCYPKLKDYCREKHGLEFQVVDMRWGVRDEATDDHMTTELCMKEIENCQRLSMGPNFVVFLGQKYGYRPIPTYILSSELQMLRDELASQGIDVILLDTWYRKDSNAVPPISVLQPISSILINFNNKRIPKLQQHDQAVWWDTLAKMQKLFRKAAQTLGNNGKLDKDTMHNYFMSVTEREVINGILNVSNTKNHCLAYVRYINNINLQNLKKASLFLDILNRSLDTEAAKLLANLRDERLPNKIENSNMQKYTVEWIGREGLDTETHEEYLQHFITHFYKNITKLVDRAMRKEDSSAQGQIVTEILQHLHACNNSVKVFYGREDNLKQIESYILGESEKPLVLFGEGGCGKTSLLAKSASLTSTLWFKGMKPISVIRFLGTTPDSSALTPTLISICQQISYNYMLPFEDIPVDLVPLTAHFKHLLTNASREQPLILFLDSVDQLTGAQDANKVSWLPLRLPLHCKLLVSCAAEEDNPEVSRDYHLLRRMIDVEDHFIEVTALGEDLAMQVIRMWMQTAHRDLTNYQWRLVSNAITKCSLPIFVKLVFAEICRWRSYTKPQDTHLASTVMDSIMLLFEMVEKQHGRILVFHALAYITAAKSGLSESELEDLISLDDKVLDDVYQYHLPPVRRIPPLLWTRIRNDLPNYLSEREADGVSVMNWYHRQFRDTAKERYFKNMNMATYFHSSIADYFLGIWGGGNPKPFKYTEIQRHRFNLTDKEGSADRKVPVQPLVFYSKDGKVSRYNLRKFGELPYHLVRARRFQDLHENVLFNYGWLHAKLSSCPLQAVLSDFEDACINIDDKEATRELMLIADALRLGGAILSVYPDMLASQLIGRLLPEIGPNRNVKMLLKECDQTGPDHNALLPLYHCLHTPGGPLKYSLEGHQFAVFGFCLTSDYRYIVSISNKFITWDLSTSDLTRDVNPAIEGIMQQLVLSPDNRFAAAYTNNNQTILLNTLTSEYVTVENPLPTGEYVSGVFLLNAHLFVHGQGTCCRFNMRGQLEDQFSSVENPNEWPYHSMHYTTMEEYWFLFWSGSLDKHNMRLRSILPTGPFSPLDFHSAMVMTRDRSIIYCCTQPDRYGVTKYCANPKEARWLEKKTLPAAENDDVEVLLQLKLDKDETTLIGTTGNGFVLWDFSEESTREDALVFSLPHGVRNISTRLIKSNSCMVSAARDYAVAGVR</sequence>
<dbReference type="EMBL" id="OB792985">
    <property type="protein sequence ID" value="CAD7425564.1"/>
    <property type="molecule type" value="Genomic_DNA"/>
</dbReference>
<feature type="domain" description="NWD1/2-like winged helix-turn-helix" evidence="4">
    <location>
        <begin position="611"/>
        <end position="722"/>
    </location>
</feature>
<dbReference type="Gene3D" id="1.25.40.370">
    <property type="match status" value="1"/>
</dbReference>
<evidence type="ECO:0000256" key="1">
    <source>
        <dbReference type="ARBA" id="ARBA00022574"/>
    </source>
</evidence>
<dbReference type="SUPFAM" id="SSF101908">
    <property type="entry name" value="Putative isomerase YbhE"/>
    <property type="match status" value="1"/>
</dbReference>
<evidence type="ECO:0000256" key="2">
    <source>
        <dbReference type="ARBA" id="ARBA00022737"/>
    </source>
</evidence>
<keyword evidence="2" id="KW-0677">Repeat</keyword>
<dbReference type="Pfam" id="PF25469">
    <property type="entry name" value="WHD_NWD1"/>
    <property type="match status" value="1"/>
</dbReference>
<dbReference type="FunFam" id="1.25.40.370:FF:000003">
    <property type="entry name" value="Leucine-rich repeat and WD repeat-containing protein"/>
    <property type="match status" value="1"/>
</dbReference>
<dbReference type="InterPro" id="IPR027417">
    <property type="entry name" value="P-loop_NTPase"/>
</dbReference>
<evidence type="ECO:0000313" key="5">
    <source>
        <dbReference type="EMBL" id="CAD7425564.1"/>
    </source>
</evidence>
<gene>
    <name evidence="5" type="ORF">TMSB3V08_LOCUS2471</name>
</gene>
<proteinExistence type="predicted"/>
<protein>
    <recommendedName>
        <fullName evidence="6">NACHT and WD repeat domain-containing protein 2</fullName>
    </recommendedName>
</protein>
<dbReference type="PANTHER" id="PTHR19871:SF14">
    <property type="entry name" value="DUF4062 DOMAIN-CONTAINING PROTEIN"/>
    <property type="match status" value="1"/>
</dbReference>
<keyword evidence="1" id="KW-0853">WD repeat</keyword>
<feature type="domain" description="DUF4062" evidence="3">
    <location>
        <begin position="26"/>
        <end position="113"/>
    </location>
</feature>
<dbReference type="PANTHER" id="PTHR19871">
    <property type="entry name" value="BETA TRANSDUCIN-RELATED PROTEIN"/>
    <property type="match status" value="1"/>
</dbReference>
<dbReference type="Pfam" id="PF13271">
    <property type="entry name" value="DUF4062"/>
    <property type="match status" value="1"/>
</dbReference>
<evidence type="ECO:0000259" key="4">
    <source>
        <dbReference type="Pfam" id="PF25469"/>
    </source>
</evidence>
<dbReference type="SUPFAM" id="SSF52540">
    <property type="entry name" value="P-loop containing nucleoside triphosphate hydrolases"/>
    <property type="match status" value="1"/>
</dbReference>
<name>A0A7R9E1I2_9NEOP</name>
<dbReference type="AlphaFoldDB" id="A0A7R9E1I2"/>
<evidence type="ECO:0000259" key="3">
    <source>
        <dbReference type="Pfam" id="PF13271"/>
    </source>
</evidence>
<dbReference type="Gene3D" id="3.40.50.300">
    <property type="entry name" value="P-loop containing nucleotide triphosphate hydrolases"/>
    <property type="match status" value="1"/>
</dbReference>
<accession>A0A7R9E1I2</accession>
<dbReference type="Gene3D" id="2.130.10.10">
    <property type="entry name" value="YVTN repeat-like/Quinoprotein amine dehydrogenase"/>
    <property type="match status" value="1"/>
</dbReference>
<dbReference type="InterPro" id="IPR025139">
    <property type="entry name" value="DUF4062"/>
</dbReference>
<evidence type="ECO:0008006" key="6">
    <source>
        <dbReference type="Google" id="ProtNLM"/>
    </source>
</evidence>
<reference evidence="5" key="1">
    <citation type="submission" date="2020-11" db="EMBL/GenBank/DDBJ databases">
        <authorList>
            <person name="Tran Van P."/>
        </authorList>
    </citation>
    <scope>NUCLEOTIDE SEQUENCE</scope>
</reference>
<dbReference type="InterPro" id="IPR015943">
    <property type="entry name" value="WD40/YVTN_repeat-like_dom_sf"/>
</dbReference>